<keyword evidence="1" id="KW-1133">Transmembrane helix</keyword>
<feature type="domain" description="2TM" evidence="2">
    <location>
        <begin position="11"/>
        <end position="94"/>
    </location>
</feature>
<evidence type="ECO:0000256" key="1">
    <source>
        <dbReference type="SAM" id="Phobius"/>
    </source>
</evidence>
<protein>
    <submittedName>
        <fullName evidence="3">2TM domain-containing protein</fullName>
    </submittedName>
</protein>
<gene>
    <name evidence="3" type="ORF">EV197_1919</name>
</gene>
<organism evidence="3 4">
    <name type="scientific">Aquimarina brevivitae</name>
    <dbReference type="NCBI Taxonomy" id="323412"/>
    <lineage>
        <taxon>Bacteria</taxon>
        <taxon>Pseudomonadati</taxon>
        <taxon>Bacteroidota</taxon>
        <taxon>Flavobacteriia</taxon>
        <taxon>Flavobacteriales</taxon>
        <taxon>Flavobacteriaceae</taxon>
        <taxon>Aquimarina</taxon>
    </lineage>
</organism>
<dbReference type="InterPro" id="IPR025698">
    <property type="entry name" value="2TM_dom"/>
</dbReference>
<keyword evidence="1" id="KW-0812">Transmembrane</keyword>
<keyword evidence="4" id="KW-1185">Reference proteome</keyword>
<proteinExistence type="predicted"/>
<feature type="transmembrane region" description="Helical" evidence="1">
    <location>
        <begin position="54"/>
        <end position="74"/>
    </location>
</feature>
<dbReference type="Pfam" id="PF13239">
    <property type="entry name" value="2TM"/>
    <property type="match status" value="1"/>
</dbReference>
<dbReference type="EMBL" id="SGXE01000002">
    <property type="protein sequence ID" value="RZS93341.1"/>
    <property type="molecule type" value="Genomic_DNA"/>
</dbReference>
<evidence type="ECO:0000313" key="4">
    <source>
        <dbReference type="Proteomes" id="UP000292262"/>
    </source>
</evidence>
<dbReference type="AlphaFoldDB" id="A0A4Q7P0M1"/>
<dbReference type="RefSeq" id="WP_130286477.1">
    <property type="nucleotide sequence ID" value="NZ_SGXE01000002.1"/>
</dbReference>
<name>A0A4Q7P0M1_9FLAO</name>
<dbReference type="OrthoDB" id="8965954at2"/>
<keyword evidence="1" id="KW-0472">Membrane</keyword>
<feature type="transmembrane region" description="Helical" evidence="1">
    <location>
        <begin position="23"/>
        <end position="42"/>
    </location>
</feature>
<evidence type="ECO:0000313" key="3">
    <source>
        <dbReference type="EMBL" id="RZS93341.1"/>
    </source>
</evidence>
<sequence>MRNPNEEKRYQRAKERVDDLKKFYNNLISYVIFITFLAFVNYYTNGMSWDGYLWFLWAAFGWGIGLAFHAAKVFRINPVYDKNWEEKKIKKYMEEEEKDKNSQLWE</sequence>
<reference evidence="3 4" key="1">
    <citation type="submission" date="2019-02" db="EMBL/GenBank/DDBJ databases">
        <title>Genomic Encyclopedia of Type Strains, Phase IV (KMG-IV): sequencing the most valuable type-strain genomes for metagenomic binning, comparative biology and taxonomic classification.</title>
        <authorList>
            <person name="Goeker M."/>
        </authorList>
    </citation>
    <scope>NUCLEOTIDE SEQUENCE [LARGE SCALE GENOMIC DNA]</scope>
    <source>
        <strain evidence="3 4">DSM 17196</strain>
    </source>
</reference>
<evidence type="ECO:0000259" key="2">
    <source>
        <dbReference type="Pfam" id="PF13239"/>
    </source>
</evidence>
<dbReference type="Proteomes" id="UP000292262">
    <property type="component" value="Unassembled WGS sequence"/>
</dbReference>
<comment type="caution">
    <text evidence="3">The sequence shown here is derived from an EMBL/GenBank/DDBJ whole genome shotgun (WGS) entry which is preliminary data.</text>
</comment>
<accession>A0A4Q7P0M1</accession>